<dbReference type="InterPro" id="IPR037104">
    <property type="entry name" value="Annexin_sf"/>
</dbReference>
<evidence type="ECO:0000313" key="8">
    <source>
        <dbReference type="EMBL" id="SSX30518.1"/>
    </source>
</evidence>
<protein>
    <recommendedName>
        <fullName evidence="6">Annexin</fullName>
    </recommendedName>
</protein>
<dbReference type="InterPro" id="IPR018502">
    <property type="entry name" value="Annexin_repeat"/>
</dbReference>
<dbReference type="FunFam" id="1.10.220.10:FF:000004">
    <property type="entry name" value="Annexin"/>
    <property type="match status" value="1"/>
</dbReference>
<evidence type="ECO:0000256" key="5">
    <source>
        <dbReference type="ARBA" id="ARBA00023302"/>
    </source>
</evidence>
<dbReference type="VEuPathDB" id="VectorBase:CSON002575"/>
<dbReference type="GO" id="GO:0005737">
    <property type="term" value="C:cytoplasm"/>
    <property type="evidence" value="ECO:0007669"/>
    <property type="project" value="TreeGrafter"/>
</dbReference>
<dbReference type="Gene3D" id="1.10.220.10">
    <property type="entry name" value="Annexin"/>
    <property type="match status" value="4"/>
</dbReference>
<dbReference type="FunFam" id="1.10.220.10:FF:000002">
    <property type="entry name" value="Annexin"/>
    <property type="match status" value="1"/>
</dbReference>
<dbReference type="FunFam" id="1.10.220.10:FF:000001">
    <property type="entry name" value="Annexin"/>
    <property type="match status" value="1"/>
</dbReference>
<dbReference type="AlphaFoldDB" id="A0A336LAH4"/>
<dbReference type="GO" id="GO:0005634">
    <property type="term" value="C:nucleus"/>
    <property type="evidence" value="ECO:0007669"/>
    <property type="project" value="TreeGrafter"/>
</dbReference>
<dbReference type="PRINTS" id="PR00196">
    <property type="entry name" value="ANNEXIN"/>
</dbReference>
<dbReference type="Pfam" id="PF00191">
    <property type="entry name" value="Annexin"/>
    <property type="match status" value="4"/>
</dbReference>
<keyword evidence="4 6" id="KW-0041">Annexin</keyword>
<dbReference type="FunFam" id="1.10.220.10:FF:000005">
    <property type="entry name" value="Annexin"/>
    <property type="match status" value="1"/>
</dbReference>
<keyword evidence="2 6" id="KW-0677">Repeat</keyword>
<reference evidence="8" key="2">
    <citation type="submission" date="2018-07" db="EMBL/GenBank/DDBJ databases">
        <authorList>
            <person name="Quirk P.G."/>
            <person name="Krulwich T.A."/>
        </authorList>
    </citation>
    <scope>NUCLEOTIDE SEQUENCE</scope>
</reference>
<evidence type="ECO:0000256" key="4">
    <source>
        <dbReference type="ARBA" id="ARBA00023216"/>
    </source>
</evidence>
<keyword evidence="5 6" id="KW-0111">Calcium/phospholipid-binding</keyword>
<sequence>MDYAKTPTVLPASNFDANADAVSLRTAMKGFGTDEQAIIDILCARSNNQRQAITEAFLKEYGRDLIKDLKSELGGKFEDLIIGLMLPPVDFLCKELNRAMVGMGTDEEALIEIICPRSNDEVLAIVKKYEELYNRPLAQQICSEVSGDFARLLTLIVTGCRDPAGQVNSDLAKEHAEKLYNAGEAKLGTDEEIFNKILAHDSFAQLRLVFEEYKNLTGKTIEQALKSELGGDLLNAMLAIVECVQSPPAFFAKRLQKAMEGLGTNDTTLIRIIVSRCEIDLGSIKQEYERLYDKTLLSAVKSECSGDYKRALCAIIGNA</sequence>
<proteinExistence type="inferred from homology"/>
<evidence type="ECO:0000256" key="1">
    <source>
        <dbReference type="ARBA" id="ARBA00007831"/>
    </source>
</evidence>
<dbReference type="InterPro" id="IPR001464">
    <property type="entry name" value="Annexin"/>
</dbReference>
<evidence type="ECO:0000313" key="7">
    <source>
        <dbReference type="EMBL" id="SSX10838.1"/>
    </source>
</evidence>
<dbReference type="GO" id="GO:0005544">
    <property type="term" value="F:calcium-dependent phospholipid binding"/>
    <property type="evidence" value="ECO:0007669"/>
    <property type="project" value="UniProtKB-KW"/>
</dbReference>
<dbReference type="GO" id="GO:0012506">
    <property type="term" value="C:vesicle membrane"/>
    <property type="evidence" value="ECO:0007669"/>
    <property type="project" value="TreeGrafter"/>
</dbReference>
<dbReference type="PANTHER" id="PTHR10502">
    <property type="entry name" value="ANNEXIN"/>
    <property type="match status" value="1"/>
</dbReference>
<evidence type="ECO:0000256" key="3">
    <source>
        <dbReference type="ARBA" id="ARBA00022837"/>
    </source>
</evidence>
<organism evidence="7">
    <name type="scientific">Culicoides sonorensis</name>
    <name type="common">Biting midge</name>
    <dbReference type="NCBI Taxonomy" id="179676"/>
    <lineage>
        <taxon>Eukaryota</taxon>
        <taxon>Metazoa</taxon>
        <taxon>Ecdysozoa</taxon>
        <taxon>Arthropoda</taxon>
        <taxon>Hexapoda</taxon>
        <taxon>Insecta</taxon>
        <taxon>Pterygota</taxon>
        <taxon>Neoptera</taxon>
        <taxon>Endopterygota</taxon>
        <taxon>Diptera</taxon>
        <taxon>Nematocera</taxon>
        <taxon>Chironomoidea</taxon>
        <taxon>Ceratopogonidae</taxon>
        <taxon>Ceratopogoninae</taxon>
        <taxon>Culicoides</taxon>
        <taxon>Monoculicoides</taxon>
    </lineage>
</organism>
<dbReference type="EMBL" id="UFQT01001426">
    <property type="protein sequence ID" value="SSX30518.1"/>
    <property type="molecule type" value="Genomic_DNA"/>
</dbReference>
<evidence type="ECO:0000256" key="2">
    <source>
        <dbReference type="ARBA" id="ARBA00022737"/>
    </source>
</evidence>
<dbReference type="SUPFAM" id="SSF47874">
    <property type="entry name" value="Annexin"/>
    <property type="match status" value="1"/>
</dbReference>
<evidence type="ECO:0000256" key="6">
    <source>
        <dbReference type="RuleBase" id="RU003540"/>
    </source>
</evidence>
<comment type="domain">
    <text evidence="6">A pair of annexin repeats may form one binding site for calcium and phospholipid.</text>
</comment>
<gene>
    <name evidence="7" type="primary">CSON002575</name>
</gene>
<dbReference type="PANTHER" id="PTHR10502:SF177">
    <property type="entry name" value="ANNEXIN B10"/>
    <property type="match status" value="1"/>
</dbReference>
<dbReference type="InterPro" id="IPR018252">
    <property type="entry name" value="Annexin_repeat_CS"/>
</dbReference>
<dbReference type="GO" id="GO:0005509">
    <property type="term" value="F:calcium ion binding"/>
    <property type="evidence" value="ECO:0007669"/>
    <property type="project" value="InterPro"/>
</dbReference>
<dbReference type="GO" id="GO:0001786">
    <property type="term" value="F:phosphatidylserine binding"/>
    <property type="evidence" value="ECO:0007669"/>
    <property type="project" value="TreeGrafter"/>
</dbReference>
<dbReference type="SMART" id="SM00335">
    <property type="entry name" value="ANX"/>
    <property type="match status" value="4"/>
</dbReference>
<name>A0A336LAH4_CULSO</name>
<dbReference type="GO" id="GO:0005886">
    <property type="term" value="C:plasma membrane"/>
    <property type="evidence" value="ECO:0007669"/>
    <property type="project" value="TreeGrafter"/>
</dbReference>
<comment type="similarity">
    <text evidence="1 6">Belongs to the annexin family.</text>
</comment>
<reference evidence="7" key="1">
    <citation type="submission" date="2018-04" db="EMBL/GenBank/DDBJ databases">
        <authorList>
            <person name="Go L.Y."/>
            <person name="Mitchell J.A."/>
        </authorList>
    </citation>
    <scope>NUCLEOTIDE SEQUENCE</scope>
    <source>
        <tissue evidence="7">Whole organism</tissue>
    </source>
</reference>
<dbReference type="PROSITE" id="PS51897">
    <property type="entry name" value="ANNEXIN_2"/>
    <property type="match status" value="4"/>
</dbReference>
<dbReference type="OMA" id="RCETELV"/>
<keyword evidence="3 6" id="KW-0106">Calcium</keyword>
<dbReference type="EMBL" id="UFQS01001426">
    <property type="protein sequence ID" value="SSX10838.1"/>
    <property type="molecule type" value="Genomic_DNA"/>
</dbReference>
<accession>A0A336LAH4</accession>
<dbReference type="PROSITE" id="PS00223">
    <property type="entry name" value="ANNEXIN_1"/>
    <property type="match status" value="2"/>
</dbReference>